<dbReference type="AlphaFoldDB" id="A0AAP7A064"/>
<accession>A0AAP7A064</accession>
<dbReference type="EMBL" id="JABFOR010000020">
    <property type="protein sequence ID" value="NOJ72014.1"/>
    <property type="molecule type" value="Genomic_DNA"/>
</dbReference>
<gene>
    <name evidence="1" type="ORF">HMI46_15800</name>
</gene>
<dbReference type="GO" id="GO:0016301">
    <property type="term" value="F:kinase activity"/>
    <property type="evidence" value="ECO:0007669"/>
    <property type="project" value="UniProtKB-KW"/>
</dbReference>
<keyword evidence="1" id="KW-0418">Kinase</keyword>
<evidence type="ECO:0000313" key="1">
    <source>
        <dbReference type="EMBL" id="NOJ72014.1"/>
    </source>
</evidence>
<keyword evidence="1" id="KW-0808">Transferase</keyword>
<dbReference type="Proteomes" id="UP000552038">
    <property type="component" value="Unassembled WGS sequence"/>
</dbReference>
<name>A0AAP7A064_PAEAL</name>
<proteinExistence type="predicted"/>
<protein>
    <submittedName>
        <fullName evidence="1">Pyruvate kinase</fullName>
    </submittedName>
</protein>
<sequence>MQPDMNQLYEKYLTLNIPNPFTLEQINERLIKQYTATQVDVNRFADLKNDPCADFHTAVTAYLFRNSDGVEKLLTLESPDEKIEFYKDCTYSDGCNLILNSEDQIYMSGGTVQVGTKLLLIELDIFWGIDKEDMIPGKEEFNDYLKALYLAGYIHFENDSFIEKARQRYREGYRLRWFGSGTSGETTF</sequence>
<organism evidence="1 2">
    <name type="scientific">Paenibacillus alvei</name>
    <name type="common">Bacillus alvei</name>
    <dbReference type="NCBI Taxonomy" id="44250"/>
    <lineage>
        <taxon>Bacteria</taxon>
        <taxon>Bacillati</taxon>
        <taxon>Bacillota</taxon>
        <taxon>Bacilli</taxon>
        <taxon>Bacillales</taxon>
        <taxon>Paenibacillaceae</taxon>
        <taxon>Paenibacillus</taxon>
    </lineage>
</organism>
<comment type="caution">
    <text evidence="1">The sequence shown here is derived from an EMBL/GenBank/DDBJ whole genome shotgun (WGS) entry which is preliminary data.</text>
</comment>
<evidence type="ECO:0000313" key="2">
    <source>
        <dbReference type="Proteomes" id="UP000552038"/>
    </source>
</evidence>
<keyword evidence="1" id="KW-0670">Pyruvate</keyword>
<reference evidence="1 2" key="1">
    <citation type="submission" date="2020-05" db="EMBL/GenBank/DDBJ databases">
        <title>Whole genome sequencing and identification of novel metabolites from Paenibacillus alvei strain JR949.</title>
        <authorList>
            <person name="Rajendhran J."/>
            <person name="Sree Pranav P."/>
            <person name="Mahalakshmi B."/>
            <person name="Karthikeyan R."/>
        </authorList>
    </citation>
    <scope>NUCLEOTIDE SEQUENCE [LARGE SCALE GENOMIC DNA]</scope>
    <source>
        <strain evidence="1 2">JR949</strain>
    </source>
</reference>
<dbReference type="RefSeq" id="WP_171417488.1">
    <property type="nucleotide sequence ID" value="NZ_JABFOR010000020.1"/>
</dbReference>